<dbReference type="AlphaFoldDB" id="A0A109KMV5"/>
<reference evidence="1 2" key="1">
    <citation type="submission" date="2015-05" db="EMBL/GenBank/DDBJ databases">
        <title>A genomic and transcriptomic approach to investigate the blue pigment phenotype in Pseudomonas fluorescens.</title>
        <authorList>
            <person name="Andreani N.A."/>
            <person name="Cardazzo B."/>
        </authorList>
    </citation>
    <scope>NUCLEOTIDE SEQUENCE [LARGE SCALE GENOMIC DNA]</scope>
    <source>
        <strain evidence="1 2">Ps_40</strain>
    </source>
</reference>
<dbReference type="PATRIC" id="fig|294.195.peg.5051"/>
<gene>
    <name evidence="1" type="ORF">PFL603g_04724</name>
</gene>
<sequence>MLKTVPVPGQEQKSPQVNLPQFLHELRRDLSVEEISALIIDEPAYYWDHKDVLKAKMPAAVHYFRYGEKEKGGRTYHYPRLGYSKTLSPRVVVRGLDVYYTTAEDDNASWLYRCVYPFKSNKESIFISGTSSLSNLLISVFAAKRLILLRPTYSPRTTYLIQLCRRIGVHVQFDYDDLLLPEFARQRGACRSGLRTHTNDFKESLMHSSIVAYADSLTCSTESIATELRKLHDDVQVRKNKLPSSMFVDHIDLLSRFAEGSIDRNKLKILYLSGSNTHKRDFSGITGSLLRLAQEIPEKFSITFMGTLSDYSGIFKSIGVESDVKPLLVFSEMLKVISEHDLVLVPLEFSVFNHCKSNIKYIESASQGVPVIASSVAEFASAIEDGVNGWLCDTDDDWYEKLKLIAMSPKLTQKCGEAAYLRAKSEFSI</sequence>
<dbReference type="Proteomes" id="UP000063434">
    <property type="component" value="Unassembled WGS sequence"/>
</dbReference>
<proteinExistence type="predicted"/>
<dbReference type="EMBL" id="LCYC01000058">
    <property type="protein sequence ID" value="KWV72183.1"/>
    <property type="molecule type" value="Genomic_DNA"/>
</dbReference>
<dbReference type="GO" id="GO:0016740">
    <property type="term" value="F:transferase activity"/>
    <property type="evidence" value="ECO:0007669"/>
    <property type="project" value="UniProtKB-KW"/>
</dbReference>
<dbReference type="RefSeq" id="WP_060766239.1">
    <property type="nucleotide sequence ID" value="NZ_LCYC01000058.1"/>
</dbReference>
<evidence type="ECO:0000313" key="2">
    <source>
        <dbReference type="Proteomes" id="UP000063434"/>
    </source>
</evidence>
<dbReference type="SUPFAM" id="SSF53756">
    <property type="entry name" value="UDP-Glycosyltransferase/glycogen phosphorylase"/>
    <property type="match status" value="1"/>
</dbReference>
<keyword evidence="1" id="KW-0808">Transferase</keyword>
<protein>
    <submittedName>
        <fullName evidence="1">Glycosyl transferases group 1</fullName>
    </submittedName>
</protein>
<name>A0A109KMV5_PSEFL</name>
<organism evidence="1 2">
    <name type="scientific">Pseudomonas fluorescens</name>
    <dbReference type="NCBI Taxonomy" id="294"/>
    <lineage>
        <taxon>Bacteria</taxon>
        <taxon>Pseudomonadati</taxon>
        <taxon>Pseudomonadota</taxon>
        <taxon>Gammaproteobacteria</taxon>
        <taxon>Pseudomonadales</taxon>
        <taxon>Pseudomonadaceae</taxon>
        <taxon>Pseudomonas</taxon>
    </lineage>
</organism>
<dbReference type="Gene3D" id="3.40.50.2000">
    <property type="entry name" value="Glycogen Phosphorylase B"/>
    <property type="match status" value="1"/>
</dbReference>
<accession>A0A109KMV5</accession>
<evidence type="ECO:0000313" key="1">
    <source>
        <dbReference type="EMBL" id="KWV72183.1"/>
    </source>
</evidence>
<dbReference type="Pfam" id="PF13692">
    <property type="entry name" value="Glyco_trans_1_4"/>
    <property type="match status" value="1"/>
</dbReference>
<comment type="caution">
    <text evidence="1">The sequence shown here is derived from an EMBL/GenBank/DDBJ whole genome shotgun (WGS) entry which is preliminary data.</text>
</comment>